<sequence length="358" mass="39218">DSVTQLLDATISAIYITRDLVPIDLAKGILGTIANILNIAQHIALIGPGGMGKSSLAKAMLHEPLIIEKFADRRFFVAYDGLDPSTITFETFMTRFAGALGIEIAGTDPVRQISAFLRSAYALVVLDNAETFEEASASSALKIPPAIAEIADIPGVILILTSRSRRNAPNVRWITKDIPPLDLSSAQAAFFQIYQRASYSEAGEDIRNLLEELGFHPLSINILANAAQQNGWSPATLLKRWDDRHSKVLDAGKGKSQSLSDTMQLSLSSPSIQDLGEDGLRALTIIAFLPQGLNENLAGDLLPSLPEVDTICDVLCMQSLVYRQDNYIKVLAPVRHYVRDSLQAPDLMCLRDMRTFYY</sequence>
<evidence type="ECO:0008006" key="3">
    <source>
        <dbReference type="Google" id="ProtNLM"/>
    </source>
</evidence>
<reference evidence="2" key="2">
    <citation type="submission" date="2015-01" db="EMBL/GenBank/DDBJ databases">
        <title>Evolutionary Origins and Diversification of the Mycorrhizal Mutualists.</title>
        <authorList>
            <consortium name="DOE Joint Genome Institute"/>
            <consortium name="Mycorrhizal Genomics Consortium"/>
            <person name="Kohler A."/>
            <person name="Kuo A."/>
            <person name="Nagy L.G."/>
            <person name="Floudas D."/>
            <person name="Copeland A."/>
            <person name="Barry K.W."/>
            <person name="Cichocki N."/>
            <person name="Veneault-Fourrey C."/>
            <person name="LaButti K."/>
            <person name="Lindquist E.A."/>
            <person name="Lipzen A."/>
            <person name="Lundell T."/>
            <person name="Morin E."/>
            <person name="Murat C."/>
            <person name="Riley R."/>
            <person name="Ohm R."/>
            <person name="Sun H."/>
            <person name="Tunlid A."/>
            <person name="Henrissat B."/>
            <person name="Grigoriev I.V."/>
            <person name="Hibbett D.S."/>
            <person name="Martin F."/>
        </authorList>
    </citation>
    <scope>NUCLEOTIDE SEQUENCE [LARGE SCALE GENOMIC DNA]</scope>
    <source>
        <strain evidence="2">UH-Slu-Lm8-n1</strain>
    </source>
</reference>
<dbReference type="SUPFAM" id="SSF52540">
    <property type="entry name" value="P-loop containing nucleoside triphosphate hydrolases"/>
    <property type="match status" value="1"/>
</dbReference>
<organism evidence="1 2">
    <name type="scientific">Suillus luteus UH-Slu-Lm8-n1</name>
    <dbReference type="NCBI Taxonomy" id="930992"/>
    <lineage>
        <taxon>Eukaryota</taxon>
        <taxon>Fungi</taxon>
        <taxon>Dikarya</taxon>
        <taxon>Basidiomycota</taxon>
        <taxon>Agaricomycotina</taxon>
        <taxon>Agaricomycetes</taxon>
        <taxon>Agaricomycetidae</taxon>
        <taxon>Boletales</taxon>
        <taxon>Suillineae</taxon>
        <taxon>Suillaceae</taxon>
        <taxon>Suillus</taxon>
    </lineage>
</organism>
<reference evidence="1 2" key="1">
    <citation type="submission" date="2014-04" db="EMBL/GenBank/DDBJ databases">
        <authorList>
            <consortium name="DOE Joint Genome Institute"/>
            <person name="Kuo A."/>
            <person name="Ruytinx J."/>
            <person name="Rineau F."/>
            <person name="Colpaert J."/>
            <person name="Kohler A."/>
            <person name="Nagy L.G."/>
            <person name="Floudas D."/>
            <person name="Copeland A."/>
            <person name="Barry K.W."/>
            <person name="Cichocki N."/>
            <person name="Veneault-Fourrey C."/>
            <person name="LaButti K."/>
            <person name="Lindquist E.A."/>
            <person name="Lipzen A."/>
            <person name="Lundell T."/>
            <person name="Morin E."/>
            <person name="Murat C."/>
            <person name="Sun H."/>
            <person name="Tunlid A."/>
            <person name="Henrissat B."/>
            <person name="Grigoriev I.V."/>
            <person name="Hibbett D.S."/>
            <person name="Martin F."/>
            <person name="Nordberg H.P."/>
            <person name="Cantor M.N."/>
            <person name="Hua S.X."/>
        </authorList>
    </citation>
    <scope>NUCLEOTIDE SEQUENCE [LARGE SCALE GENOMIC DNA]</scope>
    <source>
        <strain evidence="1 2">UH-Slu-Lm8-n1</strain>
    </source>
</reference>
<evidence type="ECO:0000313" key="1">
    <source>
        <dbReference type="EMBL" id="KIK40478.1"/>
    </source>
</evidence>
<evidence type="ECO:0000313" key="2">
    <source>
        <dbReference type="Proteomes" id="UP000054485"/>
    </source>
</evidence>
<dbReference type="STRING" id="930992.A0A0D0BA10"/>
<proteinExistence type="predicted"/>
<name>A0A0D0BA10_9AGAM</name>
<dbReference type="Gene3D" id="3.40.50.300">
    <property type="entry name" value="P-loop containing nucleotide triphosphate hydrolases"/>
    <property type="match status" value="1"/>
</dbReference>
<keyword evidence="2" id="KW-1185">Reference proteome</keyword>
<dbReference type="InParanoid" id="A0A0D0BA10"/>
<dbReference type="OrthoDB" id="2687212at2759"/>
<gene>
    <name evidence="1" type="ORF">CY34DRAFT_63106</name>
</gene>
<dbReference type="AlphaFoldDB" id="A0A0D0BA10"/>
<accession>A0A0D0BA10</accession>
<protein>
    <recommendedName>
        <fullName evidence="3">AAA+ ATPase domain-containing protein</fullName>
    </recommendedName>
</protein>
<dbReference type="PANTHER" id="PTHR47691:SF3">
    <property type="entry name" value="HTH-TYPE TRANSCRIPTIONAL REGULATOR RV0890C-RELATED"/>
    <property type="match status" value="1"/>
</dbReference>
<feature type="non-terminal residue" evidence="1">
    <location>
        <position position="358"/>
    </location>
</feature>
<dbReference type="HOGENOM" id="CLU_066376_0_0_1"/>
<dbReference type="InterPro" id="IPR027417">
    <property type="entry name" value="P-loop_NTPase"/>
</dbReference>
<feature type="non-terminal residue" evidence="1">
    <location>
        <position position="1"/>
    </location>
</feature>
<dbReference type="Proteomes" id="UP000054485">
    <property type="component" value="Unassembled WGS sequence"/>
</dbReference>
<dbReference type="PANTHER" id="PTHR47691">
    <property type="entry name" value="REGULATOR-RELATED"/>
    <property type="match status" value="1"/>
</dbReference>
<dbReference type="EMBL" id="KN835301">
    <property type="protein sequence ID" value="KIK40478.1"/>
    <property type="molecule type" value="Genomic_DNA"/>
</dbReference>